<dbReference type="InterPro" id="IPR036508">
    <property type="entry name" value="Chitin-bd_dom_sf"/>
</dbReference>
<evidence type="ECO:0000256" key="2">
    <source>
        <dbReference type="ARBA" id="ARBA00022729"/>
    </source>
</evidence>
<keyword evidence="9" id="KW-1185">Reference proteome</keyword>
<accession>A0A9D4NBJ2</accession>
<dbReference type="EMBL" id="JAIWYP010000001">
    <property type="protein sequence ID" value="KAH3890724.1"/>
    <property type="molecule type" value="Genomic_DNA"/>
</dbReference>
<organism evidence="8 9">
    <name type="scientific">Dreissena polymorpha</name>
    <name type="common">Zebra mussel</name>
    <name type="synonym">Mytilus polymorpha</name>
    <dbReference type="NCBI Taxonomy" id="45954"/>
    <lineage>
        <taxon>Eukaryota</taxon>
        <taxon>Metazoa</taxon>
        <taxon>Spiralia</taxon>
        <taxon>Lophotrochozoa</taxon>
        <taxon>Mollusca</taxon>
        <taxon>Bivalvia</taxon>
        <taxon>Autobranchia</taxon>
        <taxon>Heteroconchia</taxon>
        <taxon>Euheterodonta</taxon>
        <taxon>Imparidentia</taxon>
        <taxon>Neoheterodontei</taxon>
        <taxon>Myida</taxon>
        <taxon>Dreissenoidea</taxon>
        <taxon>Dreissenidae</taxon>
        <taxon>Dreissena</taxon>
    </lineage>
</organism>
<evidence type="ECO:0000313" key="8">
    <source>
        <dbReference type="EMBL" id="KAH3890724.1"/>
    </source>
</evidence>
<dbReference type="Gene3D" id="2.170.140.10">
    <property type="entry name" value="Chitin binding domain"/>
    <property type="match status" value="2"/>
</dbReference>
<dbReference type="GO" id="GO:0008061">
    <property type="term" value="F:chitin binding"/>
    <property type="evidence" value="ECO:0007669"/>
    <property type="project" value="UniProtKB-KW"/>
</dbReference>
<keyword evidence="2 6" id="KW-0732">Signal</keyword>
<dbReference type="PANTHER" id="PTHR23301:SF0">
    <property type="entry name" value="CHITIN-BINDING TYPE-2 DOMAIN-CONTAINING PROTEIN-RELATED"/>
    <property type="match status" value="1"/>
</dbReference>
<dbReference type="SUPFAM" id="SSF57625">
    <property type="entry name" value="Invertebrate chitin-binding proteins"/>
    <property type="match status" value="2"/>
</dbReference>
<feature type="signal peptide" evidence="6">
    <location>
        <begin position="1"/>
        <end position="20"/>
    </location>
</feature>
<evidence type="ECO:0000256" key="5">
    <source>
        <dbReference type="ARBA" id="ARBA00023180"/>
    </source>
</evidence>
<dbReference type="GO" id="GO:0005576">
    <property type="term" value="C:extracellular region"/>
    <property type="evidence" value="ECO:0007669"/>
    <property type="project" value="InterPro"/>
</dbReference>
<reference evidence="8" key="2">
    <citation type="submission" date="2020-11" db="EMBL/GenBank/DDBJ databases">
        <authorList>
            <person name="McCartney M.A."/>
            <person name="Auch B."/>
            <person name="Kono T."/>
            <person name="Mallez S."/>
            <person name="Becker A."/>
            <person name="Gohl D.M."/>
            <person name="Silverstein K.A.T."/>
            <person name="Koren S."/>
            <person name="Bechman K.B."/>
            <person name="Herman A."/>
            <person name="Abrahante J.E."/>
            <person name="Garbe J."/>
        </authorList>
    </citation>
    <scope>NUCLEOTIDE SEQUENCE</scope>
    <source>
        <strain evidence="8">Duluth1</strain>
        <tissue evidence="8">Whole animal</tissue>
    </source>
</reference>
<keyword evidence="3" id="KW-0677">Repeat</keyword>
<proteinExistence type="predicted"/>
<sequence length="145" mass="15857">MEKYLPILAIMSFLVSTCSAIVCVGMPDGVYETNCQAFTRCVGGETEIVNCEGETAYNQETKQCQRKWDVPPPCGTYRECSDLKDGFYPDMETNCHSYYICVGGAFLGHSLCPAGLVYNRYQGVCDYNYNAPPPCGINATAAPGI</sequence>
<name>A0A9D4NBJ2_DREPO</name>
<keyword evidence="5" id="KW-0325">Glycoprotein</keyword>
<feature type="domain" description="Chitin-binding type-2" evidence="7">
    <location>
        <begin position="20"/>
        <end position="76"/>
    </location>
</feature>
<dbReference type="OrthoDB" id="6020543at2759"/>
<dbReference type="PROSITE" id="PS50940">
    <property type="entry name" value="CHIT_BIND_II"/>
    <property type="match status" value="2"/>
</dbReference>
<evidence type="ECO:0000256" key="4">
    <source>
        <dbReference type="ARBA" id="ARBA00023157"/>
    </source>
</evidence>
<dbReference type="PANTHER" id="PTHR23301">
    <property type="entry name" value="CHITIN BINDING PERITROPHIN-A"/>
    <property type="match status" value="1"/>
</dbReference>
<feature type="domain" description="Chitin-binding type-2" evidence="7">
    <location>
        <begin position="77"/>
        <end position="137"/>
    </location>
</feature>
<dbReference type="SMART" id="SM00494">
    <property type="entry name" value="ChtBD2"/>
    <property type="match status" value="2"/>
</dbReference>
<dbReference type="InterPro" id="IPR051940">
    <property type="entry name" value="Chitin_bind-dev_reg"/>
</dbReference>
<dbReference type="InterPro" id="IPR002557">
    <property type="entry name" value="Chitin-bd_dom"/>
</dbReference>
<dbReference type="Proteomes" id="UP000828390">
    <property type="component" value="Unassembled WGS sequence"/>
</dbReference>
<dbReference type="Pfam" id="PF01607">
    <property type="entry name" value="CBM_14"/>
    <property type="match status" value="2"/>
</dbReference>
<protein>
    <recommendedName>
        <fullName evidence="7">Chitin-binding type-2 domain-containing protein</fullName>
    </recommendedName>
</protein>
<evidence type="ECO:0000313" key="9">
    <source>
        <dbReference type="Proteomes" id="UP000828390"/>
    </source>
</evidence>
<evidence type="ECO:0000256" key="3">
    <source>
        <dbReference type="ARBA" id="ARBA00022737"/>
    </source>
</evidence>
<dbReference type="AlphaFoldDB" id="A0A9D4NBJ2"/>
<keyword evidence="4" id="KW-1015">Disulfide bond</keyword>
<evidence type="ECO:0000256" key="1">
    <source>
        <dbReference type="ARBA" id="ARBA00022669"/>
    </source>
</evidence>
<reference evidence="8" key="1">
    <citation type="journal article" date="2019" name="bioRxiv">
        <title>The Genome of the Zebra Mussel, Dreissena polymorpha: A Resource for Invasive Species Research.</title>
        <authorList>
            <person name="McCartney M.A."/>
            <person name="Auch B."/>
            <person name="Kono T."/>
            <person name="Mallez S."/>
            <person name="Zhang Y."/>
            <person name="Obille A."/>
            <person name="Becker A."/>
            <person name="Abrahante J.E."/>
            <person name="Garbe J."/>
            <person name="Badalamenti J.P."/>
            <person name="Herman A."/>
            <person name="Mangelson H."/>
            <person name="Liachko I."/>
            <person name="Sullivan S."/>
            <person name="Sone E.D."/>
            <person name="Koren S."/>
            <person name="Silverstein K.A.T."/>
            <person name="Beckman K.B."/>
            <person name="Gohl D.M."/>
        </authorList>
    </citation>
    <scope>NUCLEOTIDE SEQUENCE</scope>
    <source>
        <strain evidence="8">Duluth1</strain>
        <tissue evidence="8">Whole animal</tissue>
    </source>
</reference>
<gene>
    <name evidence="8" type="ORF">DPMN_014812</name>
</gene>
<comment type="caution">
    <text evidence="8">The sequence shown here is derived from an EMBL/GenBank/DDBJ whole genome shotgun (WGS) entry which is preliminary data.</text>
</comment>
<keyword evidence="1" id="KW-0147">Chitin-binding</keyword>
<evidence type="ECO:0000259" key="7">
    <source>
        <dbReference type="PROSITE" id="PS50940"/>
    </source>
</evidence>
<feature type="chain" id="PRO_5039133613" description="Chitin-binding type-2 domain-containing protein" evidence="6">
    <location>
        <begin position="21"/>
        <end position="145"/>
    </location>
</feature>
<evidence type="ECO:0000256" key="6">
    <source>
        <dbReference type="SAM" id="SignalP"/>
    </source>
</evidence>